<dbReference type="SUPFAM" id="SSF55729">
    <property type="entry name" value="Acyl-CoA N-acyltransferases (Nat)"/>
    <property type="match status" value="1"/>
</dbReference>
<keyword evidence="4" id="KW-1185">Reference proteome</keyword>
<evidence type="ECO:0000256" key="1">
    <source>
        <dbReference type="ARBA" id="ARBA00022679"/>
    </source>
</evidence>
<dbReference type="Pfam" id="PF00583">
    <property type="entry name" value="Acetyltransf_1"/>
    <property type="match status" value="1"/>
</dbReference>
<sequence length="179" mass="19193">MADTELRLRDAGQADRVAMHRVTMDAYEQYAAVMPADEWRVLRGALLAALANDDPAVQHIVAERGDEVLGSVMIFPPAASAYGDLAAAVHWPELRLLAVSDAARGLGVGRALVEECIRRARAGGASHLGLHTGPVMAVARSMYERMGFIRDPEHDFTTPGGEVVAAYVYPLDGAEQAGR</sequence>
<dbReference type="PANTHER" id="PTHR13947:SF37">
    <property type="entry name" value="LD18367P"/>
    <property type="match status" value="1"/>
</dbReference>
<keyword evidence="1 3" id="KW-0808">Transferase</keyword>
<dbReference type="InterPro" id="IPR016181">
    <property type="entry name" value="Acyl_CoA_acyltransferase"/>
</dbReference>
<evidence type="ECO:0000313" key="4">
    <source>
        <dbReference type="Proteomes" id="UP000582837"/>
    </source>
</evidence>
<feature type="domain" description="N-acetyltransferase" evidence="2">
    <location>
        <begin position="6"/>
        <end position="174"/>
    </location>
</feature>
<dbReference type="Proteomes" id="UP000582837">
    <property type="component" value="Unassembled WGS sequence"/>
</dbReference>
<reference evidence="3 4" key="1">
    <citation type="submission" date="2020-08" db="EMBL/GenBank/DDBJ databases">
        <title>Genomic Encyclopedia of Type Strains, Phase IV (KMG-IV): sequencing the most valuable type-strain genomes for metagenomic binning, comparative biology and taxonomic classification.</title>
        <authorList>
            <person name="Goeker M."/>
        </authorList>
    </citation>
    <scope>NUCLEOTIDE SEQUENCE [LARGE SCALE GENOMIC DNA]</scope>
    <source>
        <strain evidence="3 4">DSM 29007</strain>
    </source>
</reference>
<name>A0A841H0W9_9BACT</name>
<dbReference type="GO" id="GO:0008080">
    <property type="term" value="F:N-acetyltransferase activity"/>
    <property type="evidence" value="ECO:0007669"/>
    <property type="project" value="InterPro"/>
</dbReference>
<dbReference type="InterPro" id="IPR000182">
    <property type="entry name" value="GNAT_dom"/>
</dbReference>
<comment type="caution">
    <text evidence="3">The sequence shown here is derived from an EMBL/GenBank/DDBJ whole genome shotgun (WGS) entry which is preliminary data.</text>
</comment>
<organism evidence="3 4">
    <name type="scientific">Longimicrobium terrae</name>
    <dbReference type="NCBI Taxonomy" id="1639882"/>
    <lineage>
        <taxon>Bacteria</taxon>
        <taxon>Pseudomonadati</taxon>
        <taxon>Gemmatimonadota</taxon>
        <taxon>Longimicrobiia</taxon>
        <taxon>Longimicrobiales</taxon>
        <taxon>Longimicrobiaceae</taxon>
        <taxon>Longimicrobium</taxon>
    </lineage>
</organism>
<evidence type="ECO:0000259" key="2">
    <source>
        <dbReference type="PROSITE" id="PS51186"/>
    </source>
</evidence>
<dbReference type="PROSITE" id="PS51186">
    <property type="entry name" value="GNAT"/>
    <property type="match status" value="1"/>
</dbReference>
<dbReference type="PANTHER" id="PTHR13947">
    <property type="entry name" value="GNAT FAMILY N-ACETYLTRANSFERASE"/>
    <property type="match status" value="1"/>
</dbReference>
<dbReference type="AlphaFoldDB" id="A0A841H0W9"/>
<protein>
    <submittedName>
        <fullName evidence="3">GNAT superfamily N-acetyltransferase</fullName>
    </submittedName>
</protein>
<dbReference type="Gene3D" id="3.40.630.30">
    <property type="match status" value="1"/>
</dbReference>
<proteinExistence type="predicted"/>
<dbReference type="CDD" id="cd04301">
    <property type="entry name" value="NAT_SF"/>
    <property type="match status" value="1"/>
</dbReference>
<gene>
    <name evidence="3" type="ORF">HNQ61_003197</name>
</gene>
<dbReference type="RefSeq" id="WP_170034937.1">
    <property type="nucleotide sequence ID" value="NZ_JABDTL010000001.1"/>
</dbReference>
<evidence type="ECO:0000313" key="3">
    <source>
        <dbReference type="EMBL" id="MBB6071569.1"/>
    </source>
</evidence>
<accession>A0A841H0W9</accession>
<dbReference type="InterPro" id="IPR050769">
    <property type="entry name" value="NAT_camello-type"/>
</dbReference>
<dbReference type="EMBL" id="JACHIA010000009">
    <property type="protein sequence ID" value="MBB6071569.1"/>
    <property type="molecule type" value="Genomic_DNA"/>
</dbReference>